<accession>A0A6N2BY42</accession>
<keyword evidence="1" id="KW-0233">DNA recombination</keyword>
<protein>
    <recommendedName>
        <fullName evidence="1">ATP-dependent DNA helicase</fullName>
        <ecNumber evidence="1">5.6.2.3</ecNumber>
    </recommendedName>
</protein>
<proteinExistence type="inferred from homology"/>
<dbReference type="GO" id="GO:0006310">
    <property type="term" value="P:DNA recombination"/>
    <property type="evidence" value="ECO:0007669"/>
    <property type="project" value="UniProtKB-KW"/>
</dbReference>
<dbReference type="PANTHER" id="PTHR10492">
    <property type="match status" value="1"/>
</dbReference>
<dbReference type="InterPro" id="IPR010285">
    <property type="entry name" value="DNA_helicase_pif1-like_DEAD"/>
</dbReference>
<sequence length="97" mass="11141">MPSPDSTLMLNVGNRVINEDLDYYKENLHKLHDHSLTLLNNCQRPTYEEIISSVDNDEGKLIFMHGHGGTSKTFPWKKIISRTRSESKIFSPLLLNV</sequence>
<name>A0A6N2BY42_SOLCI</name>
<dbReference type="GO" id="GO:0043139">
    <property type="term" value="F:5'-3' DNA helicase activity"/>
    <property type="evidence" value="ECO:0007669"/>
    <property type="project" value="UniProtKB-EC"/>
</dbReference>
<comment type="catalytic activity">
    <reaction evidence="1">
        <text>ATP + H2O = ADP + phosphate + H(+)</text>
        <dbReference type="Rhea" id="RHEA:13065"/>
        <dbReference type="ChEBI" id="CHEBI:15377"/>
        <dbReference type="ChEBI" id="CHEBI:15378"/>
        <dbReference type="ChEBI" id="CHEBI:30616"/>
        <dbReference type="ChEBI" id="CHEBI:43474"/>
        <dbReference type="ChEBI" id="CHEBI:456216"/>
        <dbReference type="EC" id="5.6.2.3"/>
    </reaction>
</comment>
<dbReference type="EC" id="5.6.2.3" evidence="1"/>
<dbReference type="GO" id="GO:0005524">
    <property type="term" value="F:ATP binding"/>
    <property type="evidence" value="ECO:0007669"/>
    <property type="project" value="UniProtKB-KW"/>
</dbReference>
<keyword evidence="1" id="KW-0227">DNA damage</keyword>
<keyword evidence="1" id="KW-0547">Nucleotide-binding</keyword>
<keyword evidence="1" id="KW-0347">Helicase</keyword>
<dbReference type="PANTHER" id="PTHR10492:SF101">
    <property type="entry name" value="ATP-DEPENDENT DNA HELICASE"/>
    <property type="match status" value="1"/>
</dbReference>
<comment type="caution">
    <text evidence="3">The sequence shown here is derived from an EMBL/GenBank/DDBJ whole genome shotgun (WGS) entry which is preliminary data.</text>
</comment>
<organism evidence="3">
    <name type="scientific">Solanum chilense</name>
    <name type="common">Tomato</name>
    <name type="synonym">Lycopersicon chilense</name>
    <dbReference type="NCBI Taxonomy" id="4083"/>
    <lineage>
        <taxon>Eukaryota</taxon>
        <taxon>Viridiplantae</taxon>
        <taxon>Streptophyta</taxon>
        <taxon>Embryophyta</taxon>
        <taxon>Tracheophyta</taxon>
        <taxon>Spermatophyta</taxon>
        <taxon>Magnoliopsida</taxon>
        <taxon>eudicotyledons</taxon>
        <taxon>Gunneridae</taxon>
        <taxon>Pentapetalae</taxon>
        <taxon>asterids</taxon>
        <taxon>lamiids</taxon>
        <taxon>Solanales</taxon>
        <taxon>Solanaceae</taxon>
        <taxon>Solanoideae</taxon>
        <taxon>Solaneae</taxon>
        <taxon>Solanum</taxon>
        <taxon>Solanum subgen. Lycopersicon</taxon>
    </lineage>
</organism>
<feature type="domain" description="DNA helicase Pif1-like DEAD-box helicase" evidence="2">
    <location>
        <begin position="39"/>
        <end position="89"/>
    </location>
</feature>
<evidence type="ECO:0000313" key="3">
    <source>
        <dbReference type="EMBL" id="TMW98440.1"/>
    </source>
</evidence>
<keyword evidence="1" id="KW-0378">Hydrolase</keyword>
<keyword evidence="1" id="KW-0234">DNA repair</keyword>
<dbReference type="GO" id="GO:0006281">
    <property type="term" value="P:DNA repair"/>
    <property type="evidence" value="ECO:0007669"/>
    <property type="project" value="UniProtKB-KW"/>
</dbReference>
<comment type="cofactor">
    <cofactor evidence="1">
        <name>Mg(2+)</name>
        <dbReference type="ChEBI" id="CHEBI:18420"/>
    </cofactor>
</comment>
<gene>
    <name evidence="3" type="ORF">EJD97_004020</name>
</gene>
<dbReference type="Pfam" id="PF05970">
    <property type="entry name" value="PIF1"/>
    <property type="match status" value="1"/>
</dbReference>
<comment type="similarity">
    <text evidence="1">Belongs to the helicase family.</text>
</comment>
<evidence type="ECO:0000256" key="1">
    <source>
        <dbReference type="RuleBase" id="RU363044"/>
    </source>
</evidence>
<keyword evidence="1" id="KW-0067">ATP-binding</keyword>
<reference evidence="3" key="1">
    <citation type="submission" date="2019-05" db="EMBL/GenBank/DDBJ databases">
        <title>The de novo reference genome and transcriptome assemblies of the wild tomato species Solanum chilense.</title>
        <authorList>
            <person name="Stam R."/>
            <person name="Nosenko T."/>
            <person name="Hoerger A.C."/>
            <person name="Stephan W."/>
            <person name="Seidel M.A."/>
            <person name="Kuhn J.M.M."/>
            <person name="Haberer G."/>
            <person name="Tellier A."/>
        </authorList>
    </citation>
    <scope>NUCLEOTIDE SEQUENCE</scope>
    <source>
        <tissue evidence="3">Mature leaves</tissue>
    </source>
</reference>
<dbReference type="GO" id="GO:0016787">
    <property type="term" value="F:hydrolase activity"/>
    <property type="evidence" value="ECO:0007669"/>
    <property type="project" value="UniProtKB-KW"/>
</dbReference>
<evidence type="ECO:0000259" key="2">
    <source>
        <dbReference type="Pfam" id="PF05970"/>
    </source>
</evidence>
<dbReference type="AlphaFoldDB" id="A0A6N2BY42"/>
<dbReference type="EMBL" id="RXGB01001559">
    <property type="protein sequence ID" value="TMW98440.1"/>
    <property type="molecule type" value="Genomic_DNA"/>
</dbReference>
<dbReference type="GO" id="GO:0000723">
    <property type="term" value="P:telomere maintenance"/>
    <property type="evidence" value="ECO:0007669"/>
    <property type="project" value="InterPro"/>
</dbReference>